<feature type="region of interest" description="Disordered" evidence="6">
    <location>
        <begin position="969"/>
        <end position="993"/>
    </location>
</feature>
<feature type="compositionally biased region" description="Basic and acidic residues" evidence="6">
    <location>
        <begin position="1057"/>
        <end position="1066"/>
    </location>
</feature>
<dbReference type="PROSITE" id="PS50238">
    <property type="entry name" value="RHOGAP"/>
    <property type="match status" value="1"/>
</dbReference>
<dbReference type="GO" id="GO:0032259">
    <property type="term" value="P:methylation"/>
    <property type="evidence" value="ECO:0007669"/>
    <property type="project" value="UniProtKB-KW"/>
</dbReference>
<gene>
    <name evidence="8" type="ORF">RHSIM_Rhsim12G0014000</name>
</gene>
<dbReference type="Pfam" id="PF07942">
    <property type="entry name" value="CARME"/>
    <property type="match status" value="1"/>
</dbReference>
<evidence type="ECO:0000259" key="7">
    <source>
        <dbReference type="PROSITE" id="PS50238"/>
    </source>
</evidence>
<keyword evidence="5" id="KW-0949">S-adenosyl-L-methionine</keyword>
<keyword evidence="9" id="KW-1185">Reference proteome</keyword>
<accession>A0A834GA59</accession>
<evidence type="ECO:0000256" key="1">
    <source>
        <dbReference type="ARBA" id="ARBA00010086"/>
    </source>
</evidence>
<dbReference type="EC" id="2.1.1.22" evidence="2"/>
<name>A0A834GA59_RHOSS</name>
<keyword evidence="4" id="KW-0808">Transferase</keyword>
<comment type="similarity">
    <text evidence="1">Belongs to the carnosine N-methyltransferase family.</text>
</comment>
<evidence type="ECO:0000256" key="4">
    <source>
        <dbReference type="ARBA" id="ARBA00022679"/>
    </source>
</evidence>
<sequence length="1250" mass="138937">MEIEEEELRRRKLEEALEVKSLRRIISAYLNYPDAAEEDVKRYERSFRRLPPAHKALLSHLPSKFQRLRWCISKNSIFIFNMLQVFEPPLDMSQDIDSCEQLNLKNVQDHHLFSDEREVFSCQSASTSGQVSLLKSDEVNCGEGSNLTCRSPDLVNVNQSNGYDGGSSGSHCKEDVDKSGGNNVKNVYSSPPDWLDPSLQLHVPLVDVDKVRCIIRNIVRDWAAEGQRERDQCYKPILEELEIQFPNRRKDSPPACLVPGAGLGRLALDISCLGFMSQGNEFSYYMMICSSFILNHTETAEQWTIYPWIHSNCNSLSDSDQLRPVSIPDIHPASAGITEGFSMCGGDFVEVYSDPSQVGVWDAVVTCFFLDTAHNIVEYIEIISRILKAGGVWINLGPLLYHFADVYSQEDEMSIELSLEDVKRVAFQYGFQLEAESHFLIIEAEKSKASLVAFFDCMKLNVLGIGFLLFVVASTPEMAIVWSTSYSLLLYYALSWCSTARMVSQIQFLLERNVAVVVHDQQDLNLSRSREASSNDVISKAALAQRARRQRERDAKRQLAKRTHQEREESGECMQPTQPRFFPALIPSRRRRALLERAKTKAIKVNAIQSMSLSTEKIENAPQQTMVTKALVSSSTTAVLSQSTSLSTEKTENAPQPTVVSKALVSSSTTAILSQEPNFVHNPINGRSLPLVKNILSQPKRSDLHSLPPPRNLGLASGRKIIQQGLHFKALGGPSSSSPWNFSLSNNGGNKHLINPGHRFKMELGRGKVQDNMGKYANCPQLRQCPLKPEICLKQTTMQPKYVHFVPVATTNYRAPVMTFPNGGLSVRDSLGKPGISLHSVQSACHMATVDVPRSIGSKGSDDKQRTFPHGGPSICDSLGKPGIALYAVQSDRHEATAEAPRSIGSRESDDKQRDSLGKPGIALHVVQSDCHEATAEAPRSIGSRESDDKQRDSLGKPGIALHVVQSDCHEATAEAPRSIGSRESDDKQRDSLGKPGIALHVVQSDCHEATAEAPRSIGSRESDDKHRDSLGKPGIALHAVQSDCHEATAEAPHSIGSRESDDKQRTLPHGGLSIRDSLGKPGIDMLAVQSDCHKATTETPPSIGSKVSEDKQRTEQFFCLPNLLKQLDESDQRDYKKRLLHWPPAELSRHAFELEKRAVQLTIEEESQLMFLMPCRGAIFSFDVDKLYCLPSIRSREGLFSIGHEQLCRNSFDPSTGFFEIVYQDGESAEELQFQVIGVDSKQSCLRCR</sequence>
<evidence type="ECO:0000256" key="6">
    <source>
        <dbReference type="SAM" id="MobiDB-lite"/>
    </source>
</evidence>
<dbReference type="GO" id="GO:0007165">
    <property type="term" value="P:signal transduction"/>
    <property type="evidence" value="ECO:0007669"/>
    <property type="project" value="InterPro"/>
</dbReference>
<feature type="compositionally biased region" description="Basic and acidic residues" evidence="6">
    <location>
        <begin position="551"/>
        <end position="570"/>
    </location>
</feature>
<feature type="region of interest" description="Disordered" evidence="6">
    <location>
        <begin position="1045"/>
        <end position="1081"/>
    </location>
</feature>
<feature type="region of interest" description="Disordered" evidence="6">
    <location>
        <begin position="931"/>
        <end position="955"/>
    </location>
</feature>
<dbReference type="InterPro" id="IPR000198">
    <property type="entry name" value="RhoGAP_dom"/>
</dbReference>
<reference evidence="8" key="1">
    <citation type="submission" date="2019-11" db="EMBL/GenBank/DDBJ databases">
        <authorList>
            <person name="Liu Y."/>
            <person name="Hou J."/>
            <person name="Li T.-Q."/>
            <person name="Guan C.-H."/>
            <person name="Wu X."/>
            <person name="Wu H.-Z."/>
            <person name="Ling F."/>
            <person name="Zhang R."/>
            <person name="Shi X.-G."/>
            <person name="Ren J.-P."/>
            <person name="Chen E.-F."/>
            <person name="Sun J.-M."/>
        </authorList>
    </citation>
    <scope>NUCLEOTIDE SEQUENCE</scope>
    <source>
        <strain evidence="8">Adult_tree_wgs_1</strain>
        <tissue evidence="8">Leaves</tissue>
    </source>
</reference>
<protein>
    <recommendedName>
        <fullName evidence="2">carnosine N-methyltransferase</fullName>
        <ecNumber evidence="2">2.1.1.22</ecNumber>
    </recommendedName>
</protein>
<dbReference type="InterPro" id="IPR012901">
    <property type="entry name" value="CARME"/>
</dbReference>
<feature type="region of interest" description="Disordered" evidence="6">
    <location>
        <begin position="549"/>
        <end position="579"/>
    </location>
</feature>
<dbReference type="PANTHER" id="PTHR12303">
    <property type="entry name" value="CARNOSINE N-METHYLTRANSFERASE"/>
    <property type="match status" value="1"/>
</dbReference>
<dbReference type="PANTHER" id="PTHR12303:SF6">
    <property type="entry name" value="CARNOSINE N-METHYLTRANSFERASE"/>
    <property type="match status" value="1"/>
</dbReference>
<dbReference type="OrthoDB" id="1584877at2759"/>
<dbReference type="SMART" id="SM01296">
    <property type="entry name" value="N2227"/>
    <property type="match status" value="1"/>
</dbReference>
<comment type="caution">
    <text evidence="8">The sequence shown here is derived from an EMBL/GenBank/DDBJ whole genome shotgun (WGS) entry which is preliminary data.</text>
</comment>
<dbReference type="GO" id="GO:0030735">
    <property type="term" value="F:carnosine N-methyltransferase activity"/>
    <property type="evidence" value="ECO:0007669"/>
    <property type="project" value="UniProtKB-EC"/>
</dbReference>
<feature type="compositionally biased region" description="Basic and acidic residues" evidence="6">
    <location>
        <begin position="1019"/>
        <end position="1031"/>
    </location>
</feature>
<organism evidence="8 9">
    <name type="scientific">Rhododendron simsii</name>
    <name type="common">Sims's rhododendron</name>
    <dbReference type="NCBI Taxonomy" id="118357"/>
    <lineage>
        <taxon>Eukaryota</taxon>
        <taxon>Viridiplantae</taxon>
        <taxon>Streptophyta</taxon>
        <taxon>Embryophyta</taxon>
        <taxon>Tracheophyta</taxon>
        <taxon>Spermatophyta</taxon>
        <taxon>Magnoliopsida</taxon>
        <taxon>eudicotyledons</taxon>
        <taxon>Gunneridae</taxon>
        <taxon>Pentapetalae</taxon>
        <taxon>asterids</taxon>
        <taxon>Ericales</taxon>
        <taxon>Ericaceae</taxon>
        <taxon>Ericoideae</taxon>
        <taxon>Rhodoreae</taxon>
        <taxon>Rhododendron</taxon>
    </lineage>
</organism>
<dbReference type="SUPFAM" id="SSF53335">
    <property type="entry name" value="S-adenosyl-L-methionine-dependent methyltransferases"/>
    <property type="match status" value="1"/>
</dbReference>
<feature type="compositionally biased region" description="Basic and acidic residues" evidence="6">
    <location>
        <begin position="943"/>
        <end position="955"/>
    </location>
</feature>
<feature type="compositionally biased region" description="Basic and acidic residues" evidence="6">
    <location>
        <begin position="905"/>
        <end position="917"/>
    </location>
</feature>
<feature type="region of interest" description="Disordered" evidence="6">
    <location>
        <begin position="892"/>
        <end position="917"/>
    </location>
</feature>
<evidence type="ECO:0000313" key="8">
    <source>
        <dbReference type="EMBL" id="KAF7124811.1"/>
    </source>
</evidence>
<evidence type="ECO:0000313" key="9">
    <source>
        <dbReference type="Proteomes" id="UP000626092"/>
    </source>
</evidence>
<feature type="domain" description="Rho-GAP" evidence="7">
    <location>
        <begin position="1"/>
        <end position="120"/>
    </location>
</feature>
<feature type="region of interest" description="Disordered" evidence="6">
    <location>
        <begin position="854"/>
        <end position="876"/>
    </location>
</feature>
<keyword evidence="3" id="KW-0489">Methyltransferase</keyword>
<evidence type="ECO:0000256" key="2">
    <source>
        <dbReference type="ARBA" id="ARBA00012003"/>
    </source>
</evidence>
<feature type="compositionally biased region" description="Basic and acidic residues" evidence="6">
    <location>
        <begin position="981"/>
        <end position="993"/>
    </location>
</feature>
<feature type="region of interest" description="Disordered" evidence="6">
    <location>
        <begin position="1007"/>
        <end position="1032"/>
    </location>
</feature>
<dbReference type="Proteomes" id="UP000626092">
    <property type="component" value="Unassembled WGS sequence"/>
</dbReference>
<evidence type="ECO:0000256" key="5">
    <source>
        <dbReference type="ARBA" id="ARBA00022691"/>
    </source>
</evidence>
<proteinExistence type="inferred from homology"/>
<dbReference type="EMBL" id="WJXA01000012">
    <property type="protein sequence ID" value="KAF7124811.1"/>
    <property type="molecule type" value="Genomic_DNA"/>
</dbReference>
<evidence type="ECO:0000256" key="3">
    <source>
        <dbReference type="ARBA" id="ARBA00022603"/>
    </source>
</evidence>
<dbReference type="AlphaFoldDB" id="A0A834GA59"/>
<dbReference type="InterPro" id="IPR029063">
    <property type="entry name" value="SAM-dependent_MTases_sf"/>
</dbReference>